<feature type="transmembrane region" description="Helical" evidence="1">
    <location>
        <begin position="247"/>
        <end position="266"/>
    </location>
</feature>
<sequence>MFQKTKVTIFSFSIFVFMLIFNMNLAFADETNSSKSTEGIKATVLDTLTIDNAELEQSHGIKNQKVQILITSGSHKGEKLIIDNTIDTSMSENFSLSKGDNILISIEEKNGKITKAYMYQFDRGKYLLYLTLGFVILMILIGGIKGIKSVFTLALTIIIILKVLPTLLLKGYDPVTTSVLICIGIIVFTLLIVSGINRKTVSAIIGTSCGVAMAGLIALLMGNLTKLTGYGTEESQMLMYIPQNINFNYKGLLFAAILMGALGAIMDVSMSIASSMNEIDDSNPNISTASLMKAGMSVGKDIMGTMSNTLILAYIGASLQFVILLMAYNISFIEIINQNVIATEIVRALSGSIGLISSIPITIFVSGILRNRKARRRLEI</sequence>
<dbReference type="Pfam" id="PF07907">
    <property type="entry name" value="YibE_F"/>
    <property type="match status" value="1"/>
</dbReference>
<dbReference type="EMBL" id="JAPQER010000005">
    <property type="protein sequence ID" value="MCY6485060.1"/>
    <property type="molecule type" value="Genomic_DNA"/>
</dbReference>
<reference evidence="2" key="1">
    <citation type="submission" date="2022-12" db="EMBL/GenBank/DDBJ databases">
        <authorList>
            <person name="Wang J."/>
        </authorList>
    </citation>
    <scope>NUCLEOTIDE SEQUENCE</scope>
    <source>
        <strain evidence="2">HY-45-18</strain>
    </source>
</reference>
<feature type="transmembrane region" description="Helical" evidence="1">
    <location>
        <begin position="175"/>
        <end position="193"/>
    </location>
</feature>
<dbReference type="RefSeq" id="WP_268041385.1">
    <property type="nucleotide sequence ID" value="NZ_JAPQER010000005.1"/>
</dbReference>
<accession>A0ABT4D485</accession>
<keyword evidence="1" id="KW-0812">Transmembrane</keyword>
<keyword evidence="3" id="KW-1185">Reference proteome</keyword>
<feature type="transmembrane region" description="Helical" evidence="1">
    <location>
        <begin position="200"/>
        <end position="221"/>
    </location>
</feature>
<dbReference type="PANTHER" id="PTHR41771:SF1">
    <property type="entry name" value="MEMBRANE PROTEIN"/>
    <property type="match status" value="1"/>
</dbReference>
<name>A0ABT4D485_9CLOT</name>
<dbReference type="Proteomes" id="UP001078443">
    <property type="component" value="Unassembled WGS sequence"/>
</dbReference>
<organism evidence="2 3">
    <name type="scientific">Clostridium aestuarii</name>
    <dbReference type="NCBI Taxonomy" id="338193"/>
    <lineage>
        <taxon>Bacteria</taxon>
        <taxon>Bacillati</taxon>
        <taxon>Bacillota</taxon>
        <taxon>Clostridia</taxon>
        <taxon>Eubacteriales</taxon>
        <taxon>Clostridiaceae</taxon>
        <taxon>Clostridium</taxon>
    </lineage>
</organism>
<feature type="transmembrane region" description="Helical" evidence="1">
    <location>
        <begin position="151"/>
        <end position="169"/>
    </location>
</feature>
<proteinExistence type="predicted"/>
<feature type="transmembrane region" description="Helical" evidence="1">
    <location>
        <begin position="310"/>
        <end position="333"/>
    </location>
</feature>
<feature type="transmembrane region" description="Helical" evidence="1">
    <location>
        <begin position="126"/>
        <end position="144"/>
    </location>
</feature>
<feature type="transmembrane region" description="Helical" evidence="1">
    <location>
        <begin position="7"/>
        <end position="27"/>
    </location>
</feature>
<evidence type="ECO:0000256" key="1">
    <source>
        <dbReference type="SAM" id="Phobius"/>
    </source>
</evidence>
<evidence type="ECO:0000313" key="2">
    <source>
        <dbReference type="EMBL" id="MCY6485060.1"/>
    </source>
</evidence>
<comment type="caution">
    <text evidence="2">The sequence shown here is derived from an EMBL/GenBank/DDBJ whole genome shotgun (WGS) entry which is preliminary data.</text>
</comment>
<protein>
    <submittedName>
        <fullName evidence="2">YibE/F family protein</fullName>
    </submittedName>
</protein>
<feature type="transmembrane region" description="Helical" evidence="1">
    <location>
        <begin position="345"/>
        <end position="369"/>
    </location>
</feature>
<dbReference type="PANTHER" id="PTHR41771">
    <property type="entry name" value="MEMBRANE PROTEIN-RELATED"/>
    <property type="match status" value="1"/>
</dbReference>
<dbReference type="InterPro" id="IPR012507">
    <property type="entry name" value="YibE_F"/>
</dbReference>
<keyword evidence="1" id="KW-1133">Transmembrane helix</keyword>
<gene>
    <name evidence="2" type="ORF">OW763_11990</name>
</gene>
<evidence type="ECO:0000313" key="3">
    <source>
        <dbReference type="Proteomes" id="UP001078443"/>
    </source>
</evidence>
<keyword evidence="1" id="KW-0472">Membrane</keyword>